<dbReference type="EMBL" id="BMIT01000011">
    <property type="protein sequence ID" value="GGF01701.1"/>
    <property type="molecule type" value="Genomic_DNA"/>
</dbReference>
<dbReference type="Proteomes" id="UP000638462">
    <property type="component" value="Unassembled WGS sequence"/>
</dbReference>
<protein>
    <submittedName>
        <fullName evidence="1">Uncharacterized protein</fullName>
    </submittedName>
</protein>
<gene>
    <name evidence="1" type="ORF">GCM10008027_28240</name>
</gene>
<dbReference type="RefSeq" id="WP_138615738.1">
    <property type="nucleotide sequence ID" value="NZ_BMIT01000011.1"/>
</dbReference>
<accession>A0ABQ1TR00</accession>
<proteinExistence type="predicted"/>
<reference evidence="2" key="1">
    <citation type="journal article" date="2019" name="Int. J. Syst. Evol. Microbiol.">
        <title>The Global Catalogue of Microorganisms (GCM) 10K type strain sequencing project: providing services to taxonomists for standard genome sequencing and annotation.</title>
        <authorList>
            <consortium name="The Broad Institute Genomics Platform"/>
            <consortium name="The Broad Institute Genome Sequencing Center for Infectious Disease"/>
            <person name="Wu L."/>
            <person name="Ma J."/>
        </authorList>
    </citation>
    <scope>NUCLEOTIDE SEQUENCE [LARGE SCALE GENOMIC DNA]</scope>
    <source>
        <strain evidence="2">CGMCC 1.15394</strain>
    </source>
</reference>
<evidence type="ECO:0000313" key="2">
    <source>
        <dbReference type="Proteomes" id="UP000638462"/>
    </source>
</evidence>
<keyword evidence="2" id="KW-1185">Reference proteome</keyword>
<comment type="caution">
    <text evidence="1">The sequence shown here is derived from an EMBL/GenBank/DDBJ whole genome shotgun (WGS) entry which is preliminary data.</text>
</comment>
<evidence type="ECO:0000313" key="1">
    <source>
        <dbReference type="EMBL" id="GGF01701.1"/>
    </source>
</evidence>
<name>A0ABQ1TR00_9GAMM</name>
<organism evidence="1 2">
    <name type="scientific">Pseudoalteromonas gelatinilytica</name>
    <dbReference type="NCBI Taxonomy" id="1703256"/>
    <lineage>
        <taxon>Bacteria</taxon>
        <taxon>Pseudomonadati</taxon>
        <taxon>Pseudomonadota</taxon>
        <taxon>Gammaproteobacteria</taxon>
        <taxon>Alteromonadales</taxon>
        <taxon>Pseudoalteromonadaceae</taxon>
        <taxon>Pseudoalteromonas</taxon>
    </lineage>
</organism>
<sequence length="176" mass="20127">MSTRLIIFLFLFYPAALYAKIGPVTWESLVDGSEIVALVKIKNIEVVDDGHGTTKVLIVDLLKGSQSSNEINVSWHLSTVSSALYDIHGYHLLFLKKTEDGKYKQSVIGRSFWKLYGRNRENLTISLETEDPRLSTIIELPSEFYKIESVPVRNCTIGYIDSRIVSYKKLKEYFNQ</sequence>